<evidence type="ECO:0000313" key="7">
    <source>
        <dbReference type="EMBL" id="UUF09564.1"/>
    </source>
</evidence>
<dbReference type="EMBL" id="CP071250">
    <property type="protein sequence ID" value="UUF09564.1"/>
    <property type="molecule type" value="Genomic_DNA"/>
</dbReference>
<dbReference type="InterPro" id="IPR009057">
    <property type="entry name" value="Homeodomain-like_sf"/>
</dbReference>
<dbReference type="GO" id="GO:0000160">
    <property type="term" value="P:phosphorelay signal transduction system"/>
    <property type="evidence" value="ECO:0007669"/>
    <property type="project" value="InterPro"/>
</dbReference>
<evidence type="ECO:0000256" key="2">
    <source>
        <dbReference type="ARBA" id="ARBA00023125"/>
    </source>
</evidence>
<dbReference type="GO" id="GO:0043565">
    <property type="term" value="F:sequence-specific DNA binding"/>
    <property type="evidence" value="ECO:0007669"/>
    <property type="project" value="InterPro"/>
</dbReference>
<evidence type="ECO:0000256" key="1">
    <source>
        <dbReference type="ARBA" id="ARBA00023015"/>
    </source>
</evidence>
<accession>A0A9Q9CMZ0</accession>
<dbReference type="SMART" id="SM00448">
    <property type="entry name" value="REC"/>
    <property type="match status" value="1"/>
</dbReference>
<feature type="domain" description="HTH araC/xylS-type" evidence="5">
    <location>
        <begin position="304"/>
        <end position="402"/>
    </location>
</feature>
<keyword evidence="3" id="KW-0804">Transcription</keyword>
<gene>
    <name evidence="7" type="ORF">J0J70_06375</name>
</gene>
<dbReference type="Proteomes" id="UP001058072">
    <property type="component" value="Chromosome"/>
</dbReference>
<dbReference type="InterPro" id="IPR011006">
    <property type="entry name" value="CheY-like_superfamily"/>
</dbReference>
<evidence type="ECO:0000256" key="4">
    <source>
        <dbReference type="PROSITE-ProRule" id="PRU00169"/>
    </source>
</evidence>
<evidence type="ECO:0000256" key="3">
    <source>
        <dbReference type="ARBA" id="ARBA00023163"/>
    </source>
</evidence>
<dbReference type="PANTHER" id="PTHR43280">
    <property type="entry name" value="ARAC-FAMILY TRANSCRIPTIONAL REGULATOR"/>
    <property type="match status" value="1"/>
</dbReference>
<dbReference type="RefSeq" id="WP_212725077.1">
    <property type="nucleotide sequence ID" value="NZ_CP071250.1"/>
</dbReference>
<evidence type="ECO:0000259" key="5">
    <source>
        <dbReference type="PROSITE" id="PS01124"/>
    </source>
</evidence>
<reference evidence="7" key="1">
    <citation type="submission" date="2021-03" db="EMBL/GenBank/DDBJ databases">
        <title>Comparative Genomics and Metabolomics in the genus Turicibacter.</title>
        <authorList>
            <person name="Maki J."/>
            <person name="Looft T."/>
        </authorList>
    </citation>
    <scope>NUCLEOTIDE SEQUENCE</scope>
    <source>
        <strain evidence="7">ISU324</strain>
    </source>
</reference>
<dbReference type="PROSITE" id="PS00041">
    <property type="entry name" value="HTH_ARAC_FAMILY_1"/>
    <property type="match status" value="1"/>
</dbReference>
<dbReference type="PANTHER" id="PTHR43280:SF2">
    <property type="entry name" value="HTH-TYPE TRANSCRIPTIONAL REGULATOR EXSA"/>
    <property type="match status" value="1"/>
</dbReference>
<dbReference type="GO" id="GO:0003700">
    <property type="term" value="F:DNA-binding transcription factor activity"/>
    <property type="evidence" value="ECO:0007669"/>
    <property type="project" value="InterPro"/>
</dbReference>
<evidence type="ECO:0000259" key="6">
    <source>
        <dbReference type="PROSITE" id="PS50110"/>
    </source>
</evidence>
<dbReference type="Pfam" id="PF12833">
    <property type="entry name" value="HTH_18"/>
    <property type="match status" value="1"/>
</dbReference>
<dbReference type="SUPFAM" id="SSF46689">
    <property type="entry name" value="Homeodomain-like"/>
    <property type="match status" value="2"/>
</dbReference>
<dbReference type="Pfam" id="PF00072">
    <property type="entry name" value="Response_reg"/>
    <property type="match status" value="1"/>
</dbReference>
<evidence type="ECO:0000313" key="8">
    <source>
        <dbReference type="Proteomes" id="UP001058072"/>
    </source>
</evidence>
<keyword evidence="2" id="KW-0238">DNA-binding</keyword>
<dbReference type="SMART" id="SM00342">
    <property type="entry name" value="HTH_ARAC"/>
    <property type="match status" value="1"/>
</dbReference>
<organism evidence="7 8">
    <name type="scientific">Turicibacter bilis</name>
    <dbReference type="NCBI Taxonomy" id="2735723"/>
    <lineage>
        <taxon>Bacteria</taxon>
        <taxon>Bacillati</taxon>
        <taxon>Bacillota</taxon>
        <taxon>Erysipelotrichia</taxon>
        <taxon>Erysipelotrichales</taxon>
        <taxon>Turicibacteraceae</taxon>
        <taxon>Turicibacter</taxon>
    </lineage>
</organism>
<dbReference type="CDD" id="cd17536">
    <property type="entry name" value="REC_YesN-like"/>
    <property type="match status" value="1"/>
</dbReference>
<dbReference type="InterPro" id="IPR001789">
    <property type="entry name" value="Sig_transdc_resp-reg_receiver"/>
</dbReference>
<dbReference type="Gene3D" id="3.40.50.2300">
    <property type="match status" value="1"/>
</dbReference>
<dbReference type="PROSITE" id="PS50110">
    <property type="entry name" value="RESPONSE_REGULATORY"/>
    <property type="match status" value="1"/>
</dbReference>
<dbReference type="AlphaFoldDB" id="A0A9Q9CMZ0"/>
<keyword evidence="1" id="KW-0805">Transcription regulation</keyword>
<dbReference type="SUPFAM" id="SSF52172">
    <property type="entry name" value="CheY-like"/>
    <property type="match status" value="1"/>
</dbReference>
<dbReference type="InterPro" id="IPR018062">
    <property type="entry name" value="HTH_AraC-typ_CS"/>
</dbReference>
<dbReference type="PROSITE" id="PS01124">
    <property type="entry name" value="HTH_ARAC_FAMILY_2"/>
    <property type="match status" value="1"/>
</dbReference>
<protein>
    <submittedName>
        <fullName evidence="7">Response regulator</fullName>
    </submittedName>
</protein>
<keyword evidence="4" id="KW-0597">Phosphoprotein</keyword>
<proteinExistence type="predicted"/>
<name>A0A9Q9CMZ0_9FIRM</name>
<dbReference type="InterPro" id="IPR018060">
    <property type="entry name" value="HTH_AraC"/>
</dbReference>
<sequence length="409" mass="48157">MLKILIVDDEQVVRVYLQSIVNWEQYDCQVVTTCENGMEALEVMAQQPIDLILTDLEMPKMNGLQLIEEIRSRGYQTKVIVLSNHSDYDLSREVMKLGALDYYVKTNVKEADIISMIELVSEQVKKQLLQKHALEEEKLLKIDNFKIGRKTFLTTVLTGDVYYNELQLSQYVKMYHLFEPRLSLYRLRFQQPIELRQFLYVDAIIAEEFQKYDHDVLHLTQEKILVALYERTIVEEQVLMDHWLRIVKNIKNYLRAELQASKRLLIDSTDKLTSCTKLFQNDVPGDVSPVIAAEELSHYRPEIQSILNYIHEHYDERITLQDLSAFACLNEAYLSRLFKMETKKTINSYINELRIYKAKELLKSPNIMVKEVAQLVGIKDQLYFNRVFKKFCGENPTDYQDRVKKLVSK</sequence>
<dbReference type="Gene3D" id="1.10.10.60">
    <property type="entry name" value="Homeodomain-like"/>
    <property type="match status" value="2"/>
</dbReference>
<feature type="modified residue" description="4-aspartylphosphate" evidence="4">
    <location>
        <position position="55"/>
    </location>
</feature>
<feature type="domain" description="Response regulatory" evidence="6">
    <location>
        <begin position="3"/>
        <end position="120"/>
    </location>
</feature>